<dbReference type="EMBL" id="JARIHO010000038">
    <property type="protein sequence ID" value="KAJ7328891.1"/>
    <property type="molecule type" value="Genomic_DNA"/>
</dbReference>
<comment type="caution">
    <text evidence="5">The sequence shown here is derived from an EMBL/GenBank/DDBJ whole genome shotgun (WGS) entry which is preliminary data.</text>
</comment>
<feature type="transmembrane region" description="Helical" evidence="2">
    <location>
        <begin position="889"/>
        <end position="911"/>
    </location>
</feature>
<name>A0AAD7EJL2_9AGAR</name>
<feature type="domain" description="DUF6570" evidence="4">
    <location>
        <begin position="467"/>
        <end position="594"/>
    </location>
</feature>
<keyword evidence="6" id="KW-1185">Reference proteome</keyword>
<feature type="region of interest" description="Disordered" evidence="1">
    <location>
        <begin position="314"/>
        <end position="338"/>
    </location>
</feature>
<dbReference type="Pfam" id="PF20209">
    <property type="entry name" value="DUF6570"/>
    <property type="match status" value="1"/>
</dbReference>
<protein>
    <recommendedName>
        <fullName evidence="7">Helitron helicase-like domain-containing protein</fullName>
    </recommendedName>
</protein>
<feature type="region of interest" description="Disordered" evidence="1">
    <location>
        <begin position="132"/>
        <end position="153"/>
    </location>
</feature>
<keyword evidence="2" id="KW-0812">Transmembrane</keyword>
<evidence type="ECO:0000259" key="4">
    <source>
        <dbReference type="Pfam" id="PF20209"/>
    </source>
</evidence>
<sequence>MPEPPPASGPPLYPSAVLSPVSSYCNTAALPLSRVPSAMAGSTQLPLFSARYPTPDRPLASAPPRYPSVVLSPETFYGPAAALPGPRPSSTGAGSSLLPVAYPVAELRRFAIDSPVERLVARSETESSARAFGRQSLATASGGPSVSGSGSDSVALNEHEYEHDIDFANRMVIDVDAALPLRTAPCIALSSESPRYHASAFVDVSESNKTSAIQSLLHAGYFSSAALRSLATVHWGVSAISSDKKRKCVAELKADFVAHVCSSVCLLSSDLASAVNLQAAPLSESKFLSSALELRLRLGVAGGSRSKRILLSESGPRKRARVTSSPSRPNLDGVPDLESGDVVLNPTVEVPASEPFCLISDGDKADIISEFVDASSNRALKKTECSFCGQREPSSSVRRVAVAQLDISLLTRAVEILRRVCDQPRMEAYDFGTVVDGSFTLCSLCHNDTVRVQRGAAANSHLYKFIKLPLRSYANGPWTGACPPELRSLTFLEEQCIARVRATRCIFKLELGPTGQFASRGNVCIFPQDPGPFLQVMPPPLSLVCGEICVLLVGSPDTVVTASMLDNSPLLVRRSHIVAALLWLQQHNPLYRDLVPSAVVDNASEYPESGVPIPVKEFCRVSGSSEGSSYTQQAHDEQFASVGRAGMPSCTVVNADCVDSTRQQAKLAALEVLKNSASSYAGRKKAATDILKTGTEPYVKFPSGSRPLSTYQDPRVYGYLWPTLFPYGVGMMEYKSISSNQEAPFRKVDLKTHVSHLLLSGADRRFQTHLSFVFVMGNLLQRRQAGFNAKLAVKRSWFPKVNKLFQQITPDTVSTYQEKLKKNPFAKAESSGEKAASELMRYVTYISDHIPGSVGDIQRMRNEMTSIVYGEGIPHVFLTLNPVDMKNPIAQLSIFIPLSIFLLTFCWASAVSKEWASLAKFLSITVLLRPRDVAAFIFTY</sequence>
<reference evidence="5" key="1">
    <citation type="submission" date="2023-03" db="EMBL/GenBank/DDBJ databases">
        <title>Massive genome expansion in bonnet fungi (Mycena s.s.) driven by repeated elements and novel gene families across ecological guilds.</title>
        <authorList>
            <consortium name="Lawrence Berkeley National Laboratory"/>
            <person name="Harder C.B."/>
            <person name="Miyauchi S."/>
            <person name="Viragh M."/>
            <person name="Kuo A."/>
            <person name="Thoen E."/>
            <person name="Andreopoulos B."/>
            <person name="Lu D."/>
            <person name="Skrede I."/>
            <person name="Drula E."/>
            <person name="Henrissat B."/>
            <person name="Morin E."/>
            <person name="Kohler A."/>
            <person name="Barry K."/>
            <person name="LaButti K."/>
            <person name="Morin E."/>
            <person name="Salamov A."/>
            <person name="Lipzen A."/>
            <person name="Mereny Z."/>
            <person name="Hegedus B."/>
            <person name="Baldrian P."/>
            <person name="Stursova M."/>
            <person name="Weitz H."/>
            <person name="Taylor A."/>
            <person name="Grigoriev I.V."/>
            <person name="Nagy L.G."/>
            <person name="Martin F."/>
            <person name="Kauserud H."/>
        </authorList>
    </citation>
    <scope>NUCLEOTIDE SEQUENCE</scope>
    <source>
        <strain evidence="5">CBHHK002</strain>
    </source>
</reference>
<dbReference type="Pfam" id="PF14214">
    <property type="entry name" value="Helitron_like_N"/>
    <property type="match status" value="1"/>
</dbReference>
<dbReference type="AlphaFoldDB" id="A0AAD7EJL2"/>
<evidence type="ECO:0000313" key="6">
    <source>
        <dbReference type="Proteomes" id="UP001218218"/>
    </source>
</evidence>
<dbReference type="InterPro" id="IPR025476">
    <property type="entry name" value="Helitron_helicase-like"/>
</dbReference>
<accession>A0AAD7EJL2</accession>
<evidence type="ECO:0000256" key="1">
    <source>
        <dbReference type="SAM" id="MobiDB-lite"/>
    </source>
</evidence>
<evidence type="ECO:0000259" key="3">
    <source>
        <dbReference type="Pfam" id="PF14214"/>
    </source>
</evidence>
<evidence type="ECO:0008006" key="7">
    <source>
        <dbReference type="Google" id="ProtNLM"/>
    </source>
</evidence>
<feature type="domain" description="Helitron helicase-like" evidence="3">
    <location>
        <begin position="753"/>
        <end position="891"/>
    </location>
</feature>
<keyword evidence="2" id="KW-1133">Transmembrane helix</keyword>
<keyword evidence="2" id="KW-0472">Membrane</keyword>
<dbReference type="Proteomes" id="UP001218218">
    <property type="component" value="Unassembled WGS sequence"/>
</dbReference>
<gene>
    <name evidence="5" type="ORF">DFH08DRAFT_1023448</name>
</gene>
<evidence type="ECO:0000256" key="2">
    <source>
        <dbReference type="SAM" id="Phobius"/>
    </source>
</evidence>
<proteinExistence type="predicted"/>
<feature type="compositionally biased region" description="Low complexity" evidence="1">
    <location>
        <begin position="141"/>
        <end position="153"/>
    </location>
</feature>
<dbReference type="InterPro" id="IPR046700">
    <property type="entry name" value="DUF6570"/>
</dbReference>
<organism evidence="5 6">
    <name type="scientific">Mycena albidolilacea</name>
    <dbReference type="NCBI Taxonomy" id="1033008"/>
    <lineage>
        <taxon>Eukaryota</taxon>
        <taxon>Fungi</taxon>
        <taxon>Dikarya</taxon>
        <taxon>Basidiomycota</taxon>
        <taxon>Agaricomycotina</taxon>
        <taxon>Agaricomycetes</taxon>
        <taxon>Agaricomycetidae</taxon>
        <taxon>Agaricales</taxon>
        <taxon>Marasmiineae</taxon>
        <taxon>Mycenaceae</taxon>
        <taxon>Mycena</taxon>
    </lineage>
</organism>
<evidence type="ECO:0000313" key="5">
    <source>
        <dbReference type="EMBL" id="KAJ7328891.1"/>
    </source>
</evidence>